<dbReference type="AlphaFoldDB" id="A0A1F8AUS5"/>
<dbReference type="SMART" id="SM00493">
    <property type="entry name" value="TOPRIM"/>
    <property type="match status" value="1"/>
</dbReference>
<dbReference type="GO" id="GO:0006310">
    <property type="term" value="P:DNA recombination"/>
    <property type="evidence" value="ECO:0007669"/>
    <property type="project" value="UniProtKB-UniRule"/>
</dbReference>
<dbReference type="InterPro" id="IPR023627">
    <property type="entry name" value="Rcmb_RecR"/>
</dbReference>
<dbReference type="PROSITE" id="PS01300">
    <property type="entry name" value="RECR"/>
    <property type="match status" value="1"/>
</dbReference>
<dbReference type="InterPro" id="IPR006171">
    <property type="entry name" value="TOPRIM_dom"/>
</dbReference>
<comment type="caution">
    <text evidence="9">The sequence shown here is derived from an EMBL/GenBank/DDBJ whole genome shotgun (WGS) entry which is preliminary data.</text>
</comment>
<keyword evidence="6 7" id="KW-0234">DNA repair</keyword>
<dbReference type="SUPFAM" id="SSF111304">
    <property type="entry name" value="Recombination protein RecR"/>
    <property type="match status" value="1"/>
</dbReference>
<evidence type="ECO:0000313" key="9">
    <source>
        <dbReference type="EMBL" id="OGM55502.1"/>
    </source>
</evidence>
<reference evidence="9 10" key="1">
    <citation type="journal article" date="2016" name="Nat. Commun.">
        <title>Thousands of microbial genomes shed light on interconnected biogeochemical processes in an aquifer system.</title>
        <authorList>
            <person name="Anantharaman K."/>
            <person name="Brown C.T."/>
            <person name="Hug L.A."/>
            <person name="Sharon I."/>
            <person name="Castelle C.J."/>
            <person name="Probst A.J."/>
            <person name="Thomas B.C."/>
            <person name="Singh A."/>
            <person name="Wilkins M.J."/>
            <person name="Karaoz U."/>
            <person name="Brodie E.L."/>
            <person name="Williams K.H."/>
            <person name="Hubbard S.S."/>
            <person name="Banfield J.F."/>
        </authorList>
    </citation>
    <scope>NUCLEOTIDE SEQUENCE [LARGE SCALE GENOMIC DNA]</scope>
</reference>
<evidence type="ECO:0000313" key="10">
    <source>
        <dbReference type="Proteomes" id="UP000178603"/>
    </source>
</evidence>
<dbReference type="CDD" id="cd01025">
    <property type="entry name" value="TOPRIM_recR"/>
    <property type="match status" value="1"/>
</dbReference>
<keyword evidence="4 7" id="KW-0862">Zinc</keyword>
<dbReference type="GO" id="GO:0006281">
    <property type="term" value="P:DNA repair"/>
    <property type="evidence" value="ECO:0007669"/>
    <property type="project" value="UniProtKB-UniRule"/>
</dbReference>
<sequence>MKIPRAVQALVESFEKLPGIGPRTSQRLTYYLLHVPQSELDLFGRSLINLKKNTVLCSICRNVSESDPCNLCSDSSRDSKIIIVVEQPLDVVAIERMGKYNGLYHVLHGAISPLENIGPDEIYIEDLSKRLTNGGPVKEVIIATNPTMEGEATAMYLNKKLKTQNPKPKVSRLGMGIPRGADLEYADDVTLIQAIEGRREM</sequence>
<keyword evidence="1 7" id="KW-0479">Metal-binding</keyword>
<evidence type="ECO:0000256" key="6">
    <source>
        <dbReference type="ARBA" id="ARBA00023204"/>
    </source>
</evidence>
<dbReference type="PANTHER" id="PTHR30446:SF0">
    <property type="entry name" value="RECOMBINATION PROTEIN RECR"/>
    <property type="match status" value="1"/>
</dbReference>
<dbReference type="Pfam" id="PF21176">
    <property type="entry name" value="RecR_HhH"/>
    <property type="match status" value="1"/>
</dbReference>
<keyword evidence="3 7" id="KW-0863">Zinc-finger</keyword>
<name>A0A1F8AUS5_9BACT</name>
<dbReference type="EMBL" id="MGGW01000002">
    <property type="protein sequence ID" value="OGM55502.1"/>
    <property type="molecule type" value="Genomic_DNA"/>
</dbReference>
<dbReference type="PANTHER" id="PTHR30446">
    <property type="entry name" value="RECOMBINATION PROTEIN RECR"/>
    <property type="match status" value="1"/>
</dbReference>
<dbReference type="Gene3D" id="3.30.60.80">
    <property type="match status" value="1"/>
</dbReference>
<evidence type="ECO:0000256" key="2">
    <source>
        <dbReference type="ARBA" id="ARBA00022763"/>
    </source>
</evidence>
<dbReference type="NCBIfam" id="TIGR00615">
    <property type="entry name" value="recR"/>
    <property type="match status" value="1"/>
</dbReference>
<dbReference type="InterPro" id="IPR015967">
    <property type="entry name" value="Rcmb_RecR_Znf"/>
</dbReference>
<dbReference type="Proteomes" id="UP000178603">
    <property type="component" value="Unassembled WGS sequence"/>
</dbReference>
<accession>A0A1F8AUS5</accession>
<feature type="domain" description="Toprim" evidence="8">
    <location>
        <begin position="80"/>
        <end position="178"/>
    </location>
</feature>
<organism evidence="9 10">
    <name type="scientific">Candidatus Woesebacteria bacterium RIFCSPHIGHO2_12_FULL_41_24</name>
    <dbReference type="NCBI Taxonomy" id="1802510"/>
    <lineage>
        <taxon>Bacteria</taxon>
        <taxon>Candidatus Woeseibacteriota</taxon>
    </lineage>
</organism>
<evidence type="ECO:0000256" key="7">
    <source>
        <dbReference type="HAMAP-Rule" id="MF_00017"/>
    </source>
</evidence>
<dbReference type="Pfam" id="PF21175">
    <property type="entry name" value="RecR_C"/>
    <property type="match status" value="1"/>
</dbReference>
<dbReference type="InterPro" id="IPR034137">
    <property type="entry name" value="TOPRIM_RecR"/>
</dbReference>
<evidence type="ECO:0000256" key="5">
    <source>
        <dbReference type="ARBA" id="ARBA00023172"/>
    </source>
</evidence>
<dbReference type="Pfam" id="PF13662">
    <property type="entry name" value="Toprim_4"/>
    <property type="match status" value="1"/>
</dbReference>
<dbReference type="PROSITE" id="PS50880">
    <property type="entry name" value="TOPRIM"/>
    <property type="match status" value="1"/>
</dbReference>
<evidence type="ECO:0000256" key="1">
    <source>
        <dbReference type="ARBA" id="ARBA00022723"/>
    </source>
</evidence>
<gene>
    <name evidence="7" type="primary">recR</name>
    <name evidence="9" type="ORF">A3E44_01105</name>
</gene>
<dbReference type="Gene3D" id="6.10.250.240">
    <property type="match status" value="1"/>
</dbReference>
<dbReference type="Gene3D" id="3.40.1360.10">
    <property type="match status" value="1"/>
</dbReference>
<dbReference type="Pfam" id="PF02132">
    <property type="entry name" value="RecR_ZnF"/>
    <property type="match status" value="1"/>
</dbReference>
<protein>
    <recommendedName>
        <fullName evidence="7">Recombination protein RecR</fullName>
    </recommendedName>
</protein>
<keyword evidence="5 7" id="KW-0233">DNA recombination</keyword>
<proteinExistence type="inferred from homology"/>
<dbReference type="GO" id="GO:0008270">
    <property type="term" value="F:zinc ion binding"/>
    <property type="evidence" value="ECO:0007669"/>
    <property type="project" value="UniProtKB-KW"/>
</dbReference>
<evidence type="ECO:0000259" key="8">
    <source>
        <dbReference type="PROSITE" id="PS50880"/>
    </source>
</evidence>
<dbReference type="HAMAP" id="MF_00017">
    <property type="entry name" value="RecR"/>
    <property type="match status" value="1"/>
</dbReference>
<keyword evidence="2 7" id="KW-0227">DNA damage</keyword>
<comment type="function">
    <text evidence="7">May play a role in DNA repair. It seems to be involved in an RecBC-independent recombinational process of DNA repair. It may act with RecF and RecO.</text>
</comment>
<dbReference type="InterPro" id="IPR000093">
    <property type="entry name" value="DNA_Rcmb_RecR"/>
</dbReference>
<comment type="similarity">
    <text evidence="7">Belongs to the RecR family.</text>
</comment>
<dbReference type="Gene3D" id="1.10.8.420">
    <property type="entry name" value="RecR Domain 1"/>
    <property type="match status" value="1"/>
</dbReference>
<evidence type="ECO:0000256" key="4">
    <source>
        <dbReference type="ARBA" id="ARBA00022833"/>
    </source>
</evidence>
<evidence type="ECO:0000256" key="3">
    <source>
        <dbReference type="ARBA" id="ARBA00022771"/>
    </source>
</evidence>
<dbReference type="GO" id="GO:0003677">
    <property type="term" value="F:DNA binding"/>
    <property type="evidence" value="ECO:0007669"/>
    <property type="project" value="UniProtKB-UniRule"/>
</dbReference>
<feature type="zinc finger region" description="C4-type" evidence="7">
    <location>
        <begin position="57"/>
        <end position="72"/>
    </location>
</feature>